<dbReference type="EMBL" id="JAULSW010000007">
    <property type="protein sequence ID" value="KAK3375267.1"/>
    <property type="molecule type" value="Genomic_DNA"/>
</dbReference>
<evidence type="ECO:0000313" key="3">
    <source>
        <dbReference type="Proteomes" id="UP001285441"/>
    </source>
</evidence>
<evidence type="ECO:0000256" key="1">
    <source>
        <dbReference type="SAM" id="MobiDB-lite"/>
    </source>
</evidence>
<accession>A0AAE0N912</accession>
<comment type="caution">
    <text evidence="2">The sequence shown here is derived from an EMBL/GenBank/DDBJ whole genome shotgun (WGS) entry which is preliminary data.</text>
</comment>
<protein>
    <submittedName>
        <fullName evidence="2">Uncharacterized protein</fullName>
    </submittedName>
</protein>
<feature type="compositionally biased region" description="Polar residues" evidence="1">
    <location>
        <begin position="397"/>
        <end position="406"/>
    </location>
</feature>
<keyword evidence="3" id="KW-1185">Reference proteome</keyword>
<organism evidence="2 3">
    <name type="scientific">Podospora didyma</name>
    <dbReference type="NCBI Taxonomy" id="330526"/>
    <lineage>
        <taxon>Eukaryota</taxon>
        <taxon>Fungi</taxon>
        <taxon>Dikarya</taxon>
        <taxon>Ascomycota</taxon>
        <taxon>Pezizomycotina</taxon>
        <taxon>Sordariomycetes</taxon>
        <taxon>Sordariomycetidae</taxon>
        <taxon>Sordariales</taxon>
        <taxon>Podosporaceae</taxon>
        <taxon>Podospora</taxon>
    </lineage>
</organism>
<reference evidence="2" key="2">
    <citation type="submission" date="2023-06" db="EMBL/GenBank/DDBJ databases">
        <authorList>
            <consortium name="Lawrence Berkeley National Laboratory"/>
            <person name="Haridas S."/>
            <person name="Hensen N."/>
            <person name="Bonometti L."/>
            <person name="Westerberg I."/>
            <person name="Brannstrom I.O."/>
            <person name="Guillou S."/>
            <person name="Cros-Aarteil S."/>
            <person name="Calhoun S."/>
            <person name="Kuo A."/>
            <person name="Mondo S."/>
            <person name="Pangilinan J."/>
            <person name="Riley R."/>
            <person name="LaButti K."/>
            <person name="Andreopoulos B."/>
            <person name="Lipzen A."/>
            <person name="Chen C."/>
            <person name="Yanf M."/>
            <person name="Daum C."/>
            <person name="Ng V."/>
            <person name="Clum A."/>
            <person name="Steindorff A."/>
            <person name="Ohm R."/>
            <person name="Martin F."/>
            <person name="Silar P."/>
            <person name="Natvig D."/>
            <person name="Lalanne C."/>
            <person name="Gautier V."/>
            <person name="Ament-velasquez S.L."/>
            <person name="Kruys A."/>
            <person name="Hutchinson M.I."/>
            <person name="Powell A.J."/>
            <person name="Barry K."/>
            <person name="Miller A.N."/>
            <person name="Grigoriev I.V."/>
            <person name="Debuchy R."/>
            <person name="Gladieux P."/>
            <person name="Thoren M.H."/>
            <person name="Johannesson H."/>
        </authorList>
    </citation>
    <scope>NUCLEOTIDE SEQUENCE</scope>
    <source>
        <strain evidence="2">CBS 232.78</strain>
    </source>
</reference>
<name>A0AAE0N912_9PEZI</name>
<reference evidence="2" key="1">
    <citation type="journal article" date="2023" name="Mol. Phylogenet. Evol.">
        <title>Genome-scale phylogeny and comparative genomics of the fungal order Sordariales.</title>
        <authorList>
            <person name="Hensen N."/>
            <person name="Bonometti L."/>
            <person name="Westerberg I."/>
            <person name="Brannstrom I.O."/>
            <person name="Guillou S."/>
            <person name="Cros-Aarteil S."/>
            <person name="Calhoun S."/>
            <person name="Haridas S."/>
            <person name="Kuo A."/>
            <person name="Mondo S."/>
            <person name="Pangilinan J."/>
            <person name="Riley R."/>
            <person name="LaButti K."/>
            <person name="Andreopoulos B."/>
            <person name="Lipzen A."/>
            <person name="Chen C."/>
            <person name="Yan M."/>
            <person name="Daum C."/>
            <person name="Ng V."/>
            <person name="Clum A."/>
            <person name="Steindorff A."/>
            <person name="Ohm R.A."/>
            <person name="Martin F."/>
            <person name="Silar P."/>
            <person name="Natvig D.O."/>
            <person name="Lalanne C."/>
            <person name="Gautier V."/>
            <person name="Ament-Velasquez S.L."/>
            <person name="Kruys A."/>
            <person name="Hutchinson M.I."/>
            <person name="Powell A.J."/>
            <person name="Barry K."/>
            <person name="Miller A.N."/>
            <person name="Grigoriev I.V."/>
            <person name="Debuchy R."/>
            <person name="Gladieux P."/>
            <person name="Hiltunen Thoren M."/>
            <person name="Johannesson H."/>
        </authorList>
    </citation>
    <scope>NUCLEOTIDE SEQUENCE</scope>
    <source>
        <strain evidence="2">CBS 232.78</strain>
    </source>
</reference>
<feature type="region of interest" description="Disordered" evidence="1">
    <location>
        <begin position="180"/>
        <end position="202"/>
    </location>
</feature>
<gene>
    <name evidence="2" type="ORF">B0H63DRAFT_400979</name>
</gene>
<feature type="region of interest" description="Disordered" evidence="1">
    <location>
        <begin position="367"/>
        <end position="412"/>
    </location>
</feature>
<feature type="compositionally biased region" description="Polar residues" evidence="1">
    <location>
        <begin position="183"/>
        <end position="193"/>
    </location>
</feature>
<sequence>MELSTSLTTFDTMSTPGSFYTAKDSPPPLGLLADTSAISSPIEPDDEPPFIPRYRDTTELPHELKSHCQIHIEEEQYAPAILLLEGLLSDGNTMLPRGGRYAATLQRPKPARIPPPSHIALLSTLTIHPTFTSRLVEHNNSIAAQSMKYLRGLLATAGPVHANLCEAFRFSNGRVDGSHNRRWGSSVSGNRSGSPDEESDSIGGKLAVEQSLWQRAPDFWSAMGWAFHCSVAHPHRWRHWKVWLRFMVDVLEKDWDERLAQDQENHALGNGKEACKFPMLQRSLFAAYLDDLRKERKNVLREVIRSLFAFVDNDQASDKVTYKEVFDRETATATSRSKRKRADTVVDLENNQFGDYLDADDFDFSAEEDDSKQRMPKATTVPRARRGRLPRREQRESALTSTSITPNPRGEFGVPEGVAESIPLRLRLFRLLSNASFYIPNPFTSTAELYETFADRVRESPLPIFRLFIESQSDALPREVCVSLLRQIVEQLLPTNRPDPDDVDPEINSIHGLSFVMMQKCFLPFAAVTITAEDNAKLSLGLENILWYMYSQEPGLPGTRLAKAIETGIKARENKIKDKMKRTRTAASGAHDPADMAREVLDRSARNLRVFMDIF</sequence>
<dbReference type="Proteomes" id="UP001285441">
    <property type="component" value="Unassembled WGS sequence"/>
</dbReference>
<dbReference type="AlphaFoldDB" id="A0AAE0N912"/>
<evidence type="ECO:0000313" key="2">
    <source>
        <dbReference type="EMBL" id="KAK3375267.1"/>
    </source>
</evidence>
<proteinExistence type="predicted"/>